<dbReference type="InterPro" id="IPR018615">
    <property type="entry name" value="Ribosomal_mL55"/>
</dbReference>
<sequence>MLLRSLLQETLRQRPCVVAVSKNVACRDAFSGKTLAHQFRHNSQRCMFGKQTRTTYPRMYKTKLFLQDGSTITIRTRQPKQFIRMPIDMPALPENEQKRLWLMRKETVRTVEDVDVEDDFDASEYRKFIK</sequence>
<dbReference type="PANTHER" id="PTHR34095">
    <property type="entry name" value="39S RIBOSOMAL PROTEIN L55, MITOCHONDRIAL"/>
    <property type="match status" value="1"/>
</dbReference>
<evidence type="ECO:0000313" key="1">
    <source>
        <dbReference type="EMBL" id="CAK8681436.1"/>
    </source>
</evidence>
<keyword evidence="2" id="KW-1185">Reference proteome</keyword>
<organism evidence="1 2">
    <name type="scientific">Clavelina lepadiformis</name>
    <name type="common">Light-bulb sea squirt</name>
    <name type="synonym">Ascidia lepadiformis</name>
    <dbReference type="NCBI Taxonomy" id="159417"/>
    <lineage>
        <taxon>Eukaryota</taxon>
        <taxon>Metazoa</taxon>
        <taxon>Chordata</taxon>
        <taxon>Tunicata</taxon>
        <taxon>Ascidiacea</taxon>
        <taxon>Aplousobranchia</taxon>
        <taxon>Clavelinidae</taxon>
        <taxon>Clavelina</taxon>
    </lineage>
</organism>
<proteinExistence type="predicted"/>
<evidence type="ECO:0008006" key="3">
    <source>
        <dbReference type="Google" id="ProtNLM"/>
    </source>
</evidence>
<gene>
    <name evidence="1" type="ORF">CVLEPA_LOCUS11636</name>
</gene>
<comment type="caution">
    <text evidence="1">The sequence shown here is derived from an EMBL/GenBank/DDBJ whole genome shotgun (WGS) entry which is preliminary data.</text>
</comment>
<dbReference type="EMBL" id="CAWYQH010000079">
    <property type="protein sequence ID" value="CAK8681436.1"/>
    <property type="molecule type" value="Genomic_DNA"/>
</dbReference>
<name>A0ABP0FQ12_CLALP</name>
<dbReference type="PANTHER" id="PTHR34095:SF1">
    <property type="entry name" value="LARGE RIBOSOMAL SUBUNIT PROTEIN ML55"/>
    <property type="match status" value="1"/>
</dbReference>
<reference evidence="1 2" key="1">
    <citation type="submission" date="2024-02" db="EMBL/GenBank/DDBJ databases">
        <authorList>
            <person name="Daric V."/>
            <person name="Darras S."/>
        </authorList>
    </citation>
    <scope>NUCLEOTIDE SEQUENCE [LARGE SCALE GENOMIC DNA]</scope>
</reference>
<dbReference type="Proteomes" id="UP001642483">
    <property type="component" value="Unassembled WGS sequence"/>
</dbReference>
<evidence type="ECO:0000313" key="2">
    <source>
        <dbReference type="Proteomes" id="UP001642483"/>
    </source>
</evidence>
<accession>A0ABP0FQ12</accession>
<protein>
    <recommendedName>
        <fullName evidence="3">Mitochondrial ribosomal protein L55</fullName>
    </recommendedName>
</protein>
<dbReference type="InterPro" id="IPR044884">
    <property type="entry name" value="Ribosomal_mL55_sf"/>
</dbReference>
<dbReference type="Gene3D" id="6.20.130.20">
    <property type="entry name" value="Mitochondrial ribosomal protein L55"/>
    <property type="match status" value="1"/>
</dbReference>
<dbReference type="Pfam" id="PF09776">
    <property type="entry name" value="Mitoc_L55"/>
    <property type="match status" value="1"/>
</dbReference>